<feature type="region of interest" description="Disordered" evidence="1">
    <location>
        <begin position="383"/>
        <end position="498"/>
    </location>
</feature>
<feature type="region of interest" description="Disordered" evidence="1">
    <location>
        <begin position="666"/>
        <end position="689"/>
    </location>
</feature>
<feature type="compositionally biased region" description="Low complexity" evidence="1">
    <location>
        <begin position="403"/>
        <end position="412"/>
    </location>
</feature>
<feature type="region of interest" description="Disordered" evidence="1">
    <location>
        <begin position="834"/>
        <end position="853"/>
    </location>
</feature>
<dbReference type="AlphaFoldDB" id="A0A8E2B1H3"/>
<dbReference type="Proteomes" id="UP000250043">
    <property type="component" value="Unassembled WGS sequence"/>
</dbReference>
<feature type="region of interest" description="Disordered" evidence="1">
    <location>
        <begin position="515"/>
        <end position="549"/>
    </location>
</feature>
<feature type="compositionally biased region" description="Low complexity" evidence="1">
    <location>
        <begin position="593"/>
        <end position="612"/>
    </location>
</feature>
<evidence type="ECO:0000313" key="3">
    <source>
        <dbReference type="Proteomes" id="UP000250043"/>
    </source>
</evidence>
<evidence type="ECO:0000256" key="1">
    <source>
        <dbReference type="SAM" id="MobiDB-lite"/>
    </source>
</evidence>
<feature type="region of interest" description="Disordered" evidence="1">
    <location>
        <begin position="229"/>
        <end position="370"/>
    </location>
</feature>
<dbReference type="OrthoDB" id="10691822at2759"/>
<gene>
    <name evidence="2" type="ORF">OBBRIDRAFT_825052</name>
</gene>
<sequence>MHCLTETRRPSTRTTHSHCEPCGIVAAKTYFQSSKPLTAYTVAMASEMAPCLYASEGCRYMYRKDDANSKHNVGSHISRYHRATTTISYNGQQRVLVRDETSRKFMCPCGRYSSQDVSAFRRHVNGMHKHASAQDGPPQLERTPVDFVISSSPGSPISDFTPPPPGRAAAAGSSIHHERAQADGARPFAGLVDLAALEAASANVKKGTRAVRMSDALRLALSKKKARVVSPARSVQPKHRTTAQKDTVKVVSRSDPRDVLTHSGGPSAQKLSASARTSAARGTVVADRSTSQESDCDERKMNTGSSMAPPKRPGSVTSLSARHSASVAADTRKSTKRKQPAIHSQSKVSTKKVRIASPPPSPPPLHRTTAQNGFVVVPRSGPLDVLSDAEDPPTHSRKMQKLSASARASAARGITIRERSWSQEPGLWDEWKTNPHRSQEDGHSDSASFPPGCPSPAKVTTANKIAKRKQTDVLLTSKKKARAASPGPSGQLKPKPRTIAQNDLVKIIYDSDVDDVLDDSEDQPGQAQEAPARGRATASRGITIRERSWSQEPGFWDEWKTNPYAAGMSTAPIHFTISQTKTQKPSKGKRAAKSSVAKGAGAGAPSTSASKSRLAKSPGHGITWRERSDSEELAFCDEWKTSSYADGFRERRATAQNDMVELVARSDSNRLTERESLPTQSQKLSKGKAVAKSAVRRSITIQEQVNVKGSKVVGSQKTKQSDKIPQDMSEKAAVKMAPAPAPKHRAPAPIVIIPDRASSDGLADPESLTQTYRATTPTLIMSDAASSDRLAGPESLTRTVPKRCTKCRAVMPLSGRFVTCADCRQKAREKKRSKAKLMAQQATGASASAAGGSAVPAERKVTVEIQEESVEREWEDVAGRAEYQTQDELVDALRRAVHNCSESGELLDFHGSFAQVAPERKTLGTGVLQRIVQNAGVQIGNFRSGKTGAAGGVLAIFPCRCCDMAGWGV</sequence>
<accession>A0A8E2B1H3</accession>
<feature type="compositionally biased region" description="Basic and acidic residues" evidence="1">
    <location>
        <begin position="246"/>
        <end position="260"/>
    </location>
</feature>
<protein>
    <submittedName>
        <fullName evidence="2">Uncharacterized protein</fullName>
    </submittedName>
</protein>
<proteinExistence type="predicted"/>
<feature type="non-terminal residue" evidence="2">
    <location>
        <position position="1"/>
    </location>
</feature>
<organism evidence="2 3">
    <name type="scientific">Obba rivulosa</name>
    <dbReference type="NCBI Taxonomy" id="1052685"/>
    <lineage>
        <taxon>Eukaryota</taxon>
        <taxon>Fungi</taxon>
        <taxon>Dikarya</taxon>
        <taxon>Basidiomycota</taxon>
        <taxon>Agaricomycotina</taxon>
        <taxon>Agaricomycetes</taxon>
        <taxon>Polyporales</taxon>
        <taxon>Gelatoporiaceae</taxon>
        <taxon>Obba</taxon>
    </lineage>
</organism>
<feature type="compositionally biased region" description="Basic and acidic residues" evidence="1">
    <location>
        <begin position="667"/>
        <end position="676"/>
    </location>
</feature>
<feature type="region of interest" description="Disordered" evidence="1">
    <location>
        <begin position="577"/>
        <end position="625"/>
    </location>
</feature>
<dbReference type="EMBL" id="KV722377">
    <property type="protein sequence ID" value="OCH91952.1"/>
    <property type="molecule type" value="Genomic_DNA"/>
</dbReference>
<evidence type="ECO:0000313" key="2">
    <source>
        <dbReference type="EMBL" id="OCH91952.1"/>
    </source>
</evidence>
<feature type="compositionally biased region" description="Basic and acidic residues" evidence="1">
    <location>
        <begin position="429"/>
        <end position="444"/>
    </location>
</feature>
<name>A0A8E2B1H3_9APHY</name>
<feature type="region of interest" description="Disordered" evidence="1">
    <location>
        <begin position="127"/>
        <end position="180"/>
    </location>
</feature>
<reference evidence="2 3" key="1">
    <citation type="submission" date="2016-07" db="EMBL/GenBank/DDBJ databases">
        <title>Draft genome of the white-rot fungus Obba rivulosa 3A-2.</title>
        <authorList>
            <consortium name="DOE Joint Genome Institute"/>
            <person name="Miettinen O."/>
            <person name="Riley R."/>
            <person name="Acob R."/>
            <person name="Barry K."/>
            <person name="Cullen D."/>
            <person name="De Vries R."/>
            <person name="Hainaut M."/>
            <person name="Hatakka A."/>
            <person name="Henrissat B."/>
            <person name="Hilden K."/>
            <person name="Kuo R."/>
            <person name="Labutti K."/>
            <person name="Lipzen A."/>
            <person name="Makela M.R."/>
            <person name="Sandor L."/>
            <person name="Spatafora J.W."/>
            <person name="Grigoriev I.V."/>
            <person name="Hibbett D.S."/>
        </authorList>
    </citation>
    <scope>NUCLEOTIDE SEQUENCE [LARGE SCALE GENOMIC DNA]</scope>
    <source>
        <strain evidence="2 3">3A-2</strain>
    </source>
</reference>
<feature type="compositionally biased region" description="Low complexity" evidence="1">
    <location>
        <begin position="839"/>
        <end position="853"/>
    </location>
</feature>
<feature type="compositionally biased region" description="Low complexity" evidence="1">
    <location>
        <begin position="272"/>
        <end position="281"/>
    </location>
</feature>
<keyword evidence="3" id="KW-1185">Reference proteome</keyword>